<dbReference type="InterPro" id="IPR051310">
    <property type="entry name" value="MCP_chemotaxis"/>
</dbReference>
<evidence type="ECO:0000313" key="5">
    <source>
        <dbReference type="EMBL" id="OWQ92118.1"/>
    </source>
</evidence>
<dbReference type="RefSeq" id="WP_088384034.1">
    <property type="nucleotide sequence ID" value="NZ_NIOF01000002.1"/>
</dbReference>
<protein>
    <recommendedName>
        <fullName evidence="7">Chemotaxis protein</fullName>
    </recommendedName>
</protein>
<dbReference type="SUPFAM" id="SSF55785">
    <property type="entry name" value="PYP-like sensor domain (PAS domain)"/>
    <property type="match status" value="1"/>
</dbReference>
<dbReference type="EMBL" id="NIOF01000002">
    <property type="protein sequence ID" value="OWQ92118.1"/>
    <property type="molecule type" value="Genomic_DNA"/>
</dbReference>
<name>A0A246JHH8_9BURK</name>
<evidence type="ECO:0000256" key="2">
    <source>
        <dbReference type="PROSITE-ProRule" id="PRU00284"/>
    </source>
</evidence>
<dbReference type="InterPro" id="IPR013655">
    <property type="entry name" value="PAS_fold_3"/>
</dbReference>
<dbReference type="CDD" id="cd00130">
    <property type="entry name" value="PAS"/>
    <property type="match status" value="1"/>
</dbReference>
<dbReference type="SUPFAM" id="SSF58104">
    <property type="entry name" value="Methyl-accepting chemotaxis protein (MCP) signaling domain"/>
    <property type="match status" value="1"/>
</dbReference>
<dbReference type="PROSITE" id="PS50112">
    <property type="entry name" value="PAS"/>
    <property type="match status" value="1"/>
</dbReference>
<dbReference type="Pfam" id="PF08447">
    <property type="entry name" value="PAS_3"/>
    <property type="match status" value="1"/>
</dbReference>
<dbReference type="InterPro" id="IPR035965">
    <property type="entry name" value="PAS-like_dom_sf"/>
</dbReference>
<dbReference type="Gene3D" id="3.30.450.20">
    <property type="entry name" value="PAS domain"/>
    <property type="match status" value="1"/>
</dbReference>
<dbReference type="GO" id="GO:0005886">
    <property type="term" value="C:plasma membrane"/>
    <property type="evidence" value="ECO:0007669"/>
    <property type="project" value="TreeGrafter"/>
</dbReference>
<dbReference type="InterPro" id="IPR004089">
    <property type="entry name" value="MCPsignal_dom"/>
</dbReference>
<feature type="domain" description="PAS" evidence="4">
    <location>
        <begin position="25"/>
        <end position="76"/>
    </location>
</feature>
<keyword evidence="6" id="KW-1185">Reference proteome</keyword>
<comment type="similarity">
    <text evidence="1">Belongs to the methyl-accepting chemotaxis (MCP) protein family.</text>
</comment>
<reference evidence="5 6" key="1">
    <citation type="journal article" date="2008" name="Int. J. Syst. Evol. Microbiol.">
        <title>Description of Roseateles aquatilis sp. nov. and Roseateles terrae sp. nov., in the class Betaproteobacteria, and emended description of the genus Roseateles.</title>
        <authorList>
            <person name="Gomila M."/>
            <person name="Bowien B."/>
            <person name="Falsen E."/>
            <person name="Moore E.R."/>
            <person name="Lalucat J."/>
        </authorList>
    </citation>
    <scope>NUCLEOTIDE SEQUENCE [LARGE SCALE GENOMIC DNA]</scope>
    <source>
        <strain evidence="5 6">CCUG 48205</strain>
    </source>
</reference>
<gene>
    <name evidence="5" type="ORF">CDN99_07130</name>
</gene>
<organism evidence="5 6">
    <name type="scientific">Roseateles aquatilis</name>
    <dbReference type="NCBI Taxonomy" id="431061"/>
    <lineage>
        <taxon>Bacteria</taxon>
        <taxon>Pseudomonadati</taxon>
        <taxon>Pseudomonadota</taxon>
        <taxon>Betaproteobacteria</taxon>
        <taxon>Burkholderiales</taxon>
        <taxon>Sphaerotilaceae</taxon>
        <taxon>Roseateles</taxon>
    </lineage>
</organism>
<dbReference type="AlphaFoldDB" id="A0A246JHH8"/>
<accession>A0A246JHH8</accession>
<comment type="caution">
    <text evidence="5">The sequence shown here is derived from an EMBL/GenBank/DDBJ whole genome shotgun (WGS) entry which is preliminary data.</text>
</comment>
<dbReference type="InterPro" id="IPR000014">
    <property type="entry name" value="PAS"/>
</dbReference>
<dbReference type="OrthoDB" id="9806477at2"/>
<sequence length="474" mass="51571">MRTNLPVTQREFPFPEGRALVSTTDLKGRILHCNDAFVAVSGFTRDELLGKAHNLIRHPDMPEEAFRDLWATIQGGRPWSGVVKNRRKDGDHYWVMANVTPLLQGDAPVAYLSVRSQPTRAQVRDAEALYARMKTAELAGTRVPALRQGRLLAPLWRRAIAVVGGALRPGMKRAELRAGHRTAYRLAAGDLSAPRIATAGVARDGLLGRALGQLRVNLRALVSDTQHELAQMRGVSDAIAQGNHDLARRTEAQAASLEQTTSSMRQITDEVRGNRDAAHRAREVASELGAAARRSDDNVRSVNDTMQAIALASTRIGEITQLIEGIAFQTNMLALNAAVEAARAGEHGRGFAVVAGEVRALAQRSTDAAREIKQLIAASGEKVEAGARQTDEARRSMADTLATVERFGGVIEDIERSAQAQLDDISQVSDAVRQLESITQQNVEMVEDLARSSDRLRAQAQEVTSALNVFRLEA</sequence>
<dbReference type="GO" id="GO:0007165">
    <property type="term" value="P:signal transduction"/>
    <property type="evidence" value="ECO:0007669"/>
    <property type="project" value="UniProtKB-KW"/>
</dbReference>
<dbReference type="PROSITE" id="PS50111">
    <property type="entry name" value="CHEMOTAXIS_TRANSDUC_2"/>
    <property type="match status" value="1"/>
</dbReference>
<dbReference type="Pfam" id="PF00015">
    <property type="entry name" value="MCPsignal"/>
    <property type="match status" value="1"/>
</dbReference>
<dbReference type="SMART" id="SM00283">
    <property type="entry name" value="MA"/>
    <property type="match status" value="1"/>
</dbReference>
<dbReference type="SMART" id="SM00091">
    <property type="entry name" value="PAS"/>
    <property type="match status" value="1"/>
</dbReference>
<dbReference type="GO" id="GO:0004888">
    <property type="term" value="F:transmembrane signaling receptor activity"/>
    <property type="evidence" value="ECO:0007669"/>
    <property type="project" value="TreeGrafter"/>
</dbReference>
<keyword evidence="2" id="KW-0807">Transducer</keyword>
<evidence type="ECO:0000313" key="6">
    <source>
        <dbReference type="Proteomes" id="UP000197468"/>
    </source>
</evidence>
<dbReference type="Gene3D" id="1.10.287.950">
    <property type="entry name" value="Methyl-accepting chemotaxis protein"/>
    <property type="match status" value="1"/>
</dbReference>
<evidence type="ECO:0000256" key="1">
    <source>
        <dbReference type="ARBA" id="ARBA00029447"/>
    </source>
</evidence>
<proteinExistence type="inferred from homology"/>
<dbReference type="GO" id="GO:0006935">
    <property type="term" value="P:chemotaxis"/>
    <property type="evidence" value="ECO:0007669"/>
    <property type="project" value="TreeGrafter"/>
</dbReference>
<evidence type="ECO:0008006" key="7">
    <source>
        <dbReference type="Google" id="ProtNLM"/>
    </source>
</evidence>
<dbReference type="NCBIfam" id="TIGR00229">
    <property type="entry name" value="sensory_box"/>
    <property type="match status" value="1"/>
</dbReference>
<dbReference type="PANTHER" id="PTHR43531">
    <property type="entry name" value="PROTEIN ICFG"/>
    <property type="match status" value="1"/>
</dbReference>
<evidence type="ECO:0000259" key="4">
    <source>
        <dbReference type="PROSITE" id="PS50112"/>
    </source>
</evidence>
<dbReference type="CDD" id="cd11386">
    <property type="entry name" value="MCP_signal"/>
    <property type="match status" value="1"/>
</dbReference>
<dbReference type="Proteomes" id="UP000197468">
    <property type="component" value="Unassembled WGS sequence"/>
</dbReference>
<feature type="domain" description="Methyl-accepting transducer" evidence="3">
    <location>
        <begin position="228"/>
        <end position="457"/>
    </location>
</feature>
<dbReference type="PANTHER" id="PTHR43531:SF7">
    <property type="entry name" value="AEROTAXIS RECEPTOR"/>
    <property type="match status" value="1"/>
</dbReference>
<evidence type="ECO:0000259" key="3">
    <source>
        <dbReference type="PROSITE" id="PS50111"/>
    </source>
</evidence>